<gene>
    <name evidence="1" type="ORF">KIM372_15700</name>
</gene>
<organism evidence="1 2">
    <name type="scientific">Bombiscardovia nodaiensis</name>
    <dbReference type="NCBI Taxonomy" id="2932181"/>
    <lineage>
        <taxon>Bacteria</taxon>
        <taxon>Bacillati</taxon>
        <taxon>Actinomycetota</taxon>
        <taxon>Actinomycetes</taxon>
        <taxon>Bifidobacteriales</taxon>
        <taxon>Bifidobacteriaceae</taxon>
        <taxon>Bombiscardovia</taxon>
    </lineage>
</organism>
<accession>A0ABM8BA27</accession>
<name>A0ABM8BA27_9BIFI</name>
<sequence length="156" mass="18434">MNSKKYEQEAQAFEDYILHESFKKNGEHYKTQTATSYRQILFNKSTHHAFCLADKVEFYRKENDDQHKGARATNKYLNAEEHKDSEISNISNLKFLDIKDTATIQTIIDFLTQIKKHGWFYERKQEDRKKDAATDASHLKSALEKYKAYLEEKTAQ</sequence>
<evidence type="ECO:0000313" key="2">
    <source>
        <dbReference type="Proteomes" id="UP001321766"/>
    </source>
</evidence>
<dbReference type="Proteomes" id="UP001321766">
    <property type="component" value="Chromosome"/>
</dbReference>
<keyword evidence="2" id="KW-1185">Reference proteome</keyword>
<dbReference type="EMBL" id="AP026798">
    <property type="protein sequence ID" value="BDR53663.1"/>
    <property type="molecule type" value="Genomic_DNA"/>
</dbReference>
<evidence type="ECO:0000313" key="1">
    <source>
        <dbReference type="EMBL" id="BDR53663.1"/>
    </source>
</evidence>
<proteinExistence type="predicted"/>
<reference evidence="1 2" key="1">
    <citation type="journal article" date="2023" name="Microbiol. Spectr.">
        <title>Symbiosis of Carpenter Bees with Uncharacterized Lactic Acid Bacteria Showing NAD Auxotrophy.</title>
        <authorList>
            <person name="Kawasaki S."/>
            <person name="Ozawa K."/>
            <person name="Mori T."/>
            <person name="Yamamoto A."/>
            <person name="Ito M."/>
            <person name="Ohkuma M."/>
            <person name="Sakamoto M."/>
            <person name="Matsutani M."/>
        </authorList>
    </citation>
    <scope>NUCLEOTIDE SEQUENCE [LARGE SCALE GENOMIC DNA]</scope>
    <source>
        <strain evidence="1 2">Kim37-2</strain>
    </source>
</reference>
<protein>
    <submittedName>
        <fullName evidence="1">Uncharacterized protein</fullName>
    </submittedName>
</protein>